<evidence type="ECO:0000259" key="2">
    <source>
        <dbReference type="Pfam" id="PF07510"/>
    </source>
</evidence>
<accession>A0A0E2H986</accession>
<evidence type="ECO:0000313" key="5">
    <source>
        <dbReference type="Proteomes" id="UP000013085"/>
    </source>
</evidence>
<dbReference type="AlphaFoldDB" id="A0A0E2H986"/>
<dbReference type="PANTHER" id="PTHR35149">
    <property type="entry name" value="SLL5132 PROTEIN"/>
    <property type="match status" value="1"/>
</dbReference>
<dbReference type="EMBL" id="AGYR01000034">
    <property type="protein sequence ID" value="ENZ13233.1"/>
    <property type="molecule type" value="Genomic_DNA"/>
</dbReference>
<sequence>MKGSECKFVKYMEGSDKRFVIPVYQRNYDWKTENCKQLYDDLVKIIKGHRKSHFFGSLVSVYNPDGHNEEFLIIDGQQRLTTVSLLFLAMYNLIDKGVVVPETANLKQRIFEEYLVDKWKPEDTRIKLKPVKNDQTAFGKLFSDPTEHIRESNLTVNYDYFYDRIQKQEITIDQLYDAICCLEIINIRLDMDDNPQLIFESLNSTGLDLSEGDKIRNFILMGLPSKEQEDYYEKYWNKIEVCTKYDVSAFIRDYLSVKQQAIPQQKKIYINFKDFVELGKIETEPLLAEMLAYAKRYQILLDGNSGSAALDACIDRLNRLETTVTRPYFLEVLRLYNENKLTLAQVTEIFLTTENYLFRRTMCDLPTNALNKIFLMLHREIVRYDGTEDNYVEKLKFALLSKKERARFPDDVEFKAAFEDRPVYLMNSKNKIYILERFENFGTSEDKDVYRHCDDGTYSIEHIMPQHLTPVWQKELGDDYEQIHELWLHRMANLTLTAYNSKYSNSSFAEKKTMQNGFDDSGIRMNTWIAKKDKWTLAELEERSEYLMGRALTIWAAPVTEYKPEEKQLDTYTLEDEGELTGRLIAKFTFKNTEQPVTSWVEMFQKVIQILYAEDKAIITKLALSEDENIALHFNTNQDAFTKSLEIGDGIYVWTNTSTQSKLSVLSRLFKLYDEDPADLVFYLRDENEAIADEPGSRHELRRKYWTYALPIIQKAHGENGSFSNVNPSRDNWINGFFGVGGFYLCCVANYDAARAEVVFGRGNKQENKTAFDSLYTHKAEIESALGTSLQWNRGDDIKSSKVFIQLSNVSIENETDWLQMANFHAEWTKKFYDVIVPYITQEN</sequence>
<feature type="domain" description="GmrSD restriction endonucleases N-terminal" evidence="1">
    <location>
        <begin position="15"/>
        <end position="219"/>
    </location>
</feature>
<dbReference type="PANTHER" id="PTHR35149:SF2">
    <property type="entry name" value="DUF262 DOMAIN-CONTAINING PROTEIN"/>
    <property type="match status" value="1"/>
</dbReference>
<evidence type="ECO:0008006" key="6">
    <source>
        <dbReference type="Google" id="ProtNLM"/>
    </source>
</evidence>
<feature type="domain" description="GmrSD restriction endonucleases C-terminal" evidence="2">
    <location>
        <begin position="409"/>
        <end position="548"/>
    </location>
</feature>
<proteinExistence type="predicted"/>
<dbReference type="Pfam" id="PF07510">
    <property type="entry name" value="GmrSD_C"/>
    <property type="match status" value="1"/>
</dbReference>
<dbReference type="InterPro" id="IPR025364">
    <property type="entry name" value="DUF4268"/>
</dbReference>
<dbReference type="InterPro" id="IPR004919">
    <property type="entry name" value="GmrSD_N"/>
</dbReference>
<dbReference type="Proteomes" id="UP000013085">
    <property type="component" value="Unassembled WGS sequence"/>
</dbReference>
<dbReference type="HOGENOM" id="CLU_011736_2_0_9"/>
<dbReference type="PATRIC" id="fig|999408.3.peg.3203"/>
<dbReference type="InterPro" id="IPR011089">
    <property type="entry name" value="GmrSD_C"/>
</dbReference>
<feature type="domain" description="DUF4268" evidence="3">
    <location>
        <begin position="701"/>
        <end position="839"/>
    </location>
</feature>
<dbReference type="Pfam" id="PF03235">
    <property type="entry name" value="GmrSD_N"/>
    <property type="match status" value="1"/>
</dbReference>
<dbReference type="Pfam" id="PF14088">
    <property type="entry name" value="DUF4268"/>
    <property type="match status" value="1"/>
</dbReference>
<gene>
    <name evidence="4" type="ORF">HMPREF1090_02966</name>
</gene>
<organism evidence="4 5">
    <name type="scientific">[Clostridium] clostridioforme 90A8</name>
    <dbReference type="NCBI Taxonomy" id="999408"/>
    <lineage>
        <taxon>Bacteria</taxon>
        <taxon>Bacillati</taxon>
        <taxon>Bacillota</taxon>
        <taxon>Clostridia</taxon>
        <taxon>Lachnospirales</taxon>
        <taxon>Lachnospiraceae</taxon>
        <taxon>Enterocloster</taxon>
    </lineage>
</organism>
<protein>
    <recommendedName>
        <fullName evidence="6">DUF4268 domain-containing protein</fullName>
    </recommendedName>
</protein>
<evidence type="ECO:0000259" key="1">
    <source>
        <dbReference type="Pfam" id="PF03235"/>
    </source>
</evidence>
<comment type="caution">
    <text evidence="4">The sequence shown here is derived from an EMBL/GenBank/DDBJ whole genome shotgun (WGS) entry which is preliminary data.</text>
</comment>
<dbReference type="RefSeq" id="WP_002593348.1">
    <property type="nucleotide sequence ID" value="NZ_KB850977.1"/>
</dbReference>
<evidence type="ECO:0000313" key="4">
    <source>
        <dbReference type="EMBL" id="ENZ13233.1"/>
    </source>
</evidence>
<name>A0A0E2H986_9FIRM</name>
<reference evidence="4 5" key="1">
    <citation type="submission" date="2013-01" db="EMBL/GenBank/DDBJ databases">
        <title>The Genome Sequence of Clostridium clostridioforme 90A8.</title>
        <authorList>
            <consortium name="The Broad Institute Genome Sequencing Platform"/>
            <person name="Earl A."/>
            <person name="Ward D."/>
            <person name="Feldgarden M."/>
            <person name="Gevers D."/>
            <person name="Courvalin P."/>
            <person name="Lambert T."/>
            <person name="Walker B."/>
            <person name="Young S.K."/>
            <person name="Zeng Q."/>
            <person name="Gargeya S."/>
            <person name="Fitzgerald M."/>
            <person name="Haas B."/>
            <person name="Abouelleil A."/>
            <person name="Alvarado L."/>
            <person name="Arachchi H.M."/>
            <person name="Berlin A.M."/>
            <person name="Chapman S.B."/>
            <person name="Dewar J."/>
            <person name="Goldberg J."/>
            <person name="Griggs A."/>
            <person name="Gujja S."/>
            <person name="Hansen M."/>
            <person name="Howarth C."/>
            <person name="Imamovic A."/>
            <person name="Larimer J."/>
            <person name="McCowan C."/>
            <person name="Murphy C."/>
            <person name="Neiman D."/>
            <person name="Pearson M."/>
            <person name="Priest M."/>
            <person name="Roberts A."/>
            <person name="Saif S."/>
            <person name="Shea T."/>
            <person name="Sisk P."/>
            <person name="Sykes S."/>
            <person name="Wortman J."/>
            <person name="Nusbaum C."/>
            <person name="Birren B."/>
        </authorList>
    </citation>
    <scope>NUCLEOTIDE SEQUENCE [LARGE SCALE GENOMIC DNA]</scope>
    <source>
        <strain evidence="4 5">90A8</strain>
    </source>
</reference>
<evidence type="ECO:0000259" key="3">
    <source>
        <dbReference type="Pfam" id="PF14088"/>
    </source>
</evidence>